<feature type="region of interest" description="Disordered" evidence="1">
    <location>
        <begin position="61"/>
        <end position="81"/>
    </location>
</feature>
<keyword evidence="2" id="KW-1133">Transmembrane helix</keyword>
<comment type="caution">
    <text evidence="3">The sequence shown here is derived from an EMBL/GenBank/DDBJ whole genome shotgun (WGS) entry which is preliminary data.</text>
</comment>
<dbReference type="Proteomes" id="UP000664545">
    <property type="component" value="Unassembled WGS sequence"/>
</dbReference>
<protein>
    <submittedName>
        <fullName evidence="3">Uncharacterized protein</fullName>
    </submittedName>
</protein>
<keyword evidence="2" id="KW-0472">Membrane</keyword>
<evidence type="ECO:0000256" key="1">
    <source>
        <dbReference type="SAM" id="MobiDB-lite"/>
    </source>
</evidence>
<dbReference type="RefSeq" id="WP_206580641.1">
    <property type="nucleotide sequence ID" value="NZ_JAFJZZ010000001.1"/>
</dbReference>
<keyword evidence="2" id="KW-0812">Transmembrane</keyword>
<accession>A0A939IFT0</accession>
<evidence type="ECO:0000313" key="4">
    <source>
        <dbReference type="Proteomes" id="UP000664545"/>
    </source>
</evidence>
<sequence>MVRMTSFILSLAFLVMGFLGLTELLPIFKTYPVYANVGAIALGVLGLLIVLYVRRIGESAHQRRENSQQKKENVQLRKETYDQSKREIEQLKKDIEQLKAENMQQRIMIEQHALQSNSETW</sequence>
<organism evidence="3 4">
    <name type="scientific">Clostridium aminobutyricum</name>
    <dbReference type="NCBI Taxonomy" id="33953"/>
    <lineage>
        <taxon>Bacteria</taxon>
        <taxon>Bacillati</taxon>
        <taxon>Bacillota</taxon>
        <taxon>Clostridia</taxon>
        <taxon>Eubacteriales</taxon>
        <taxon>Clostridiaceae</taxon>
        <taxon>Clostridium</taxon>
    </lineage>
</organism>
<keyword evidence="4" id="KW-1185">Reference proteome</keyword>
<proteinExistence type="predicted"/>
<gene>
    <name evidence="3" type="ORF">JYB65_00555</name>
</gene>
<evidence type="ECO:0000313" key="3">
    <source>
        <dbReference type="EMBL" id="MBN7771850.1"/>
    </source>
</evidence>
<reference evidence="3" key="1">
    <citation type="submission" date="2021-02" db="EMBL/GenBank/DDBJ databases">
        <title>Abyssanaerobacter marinus gen.nov., sp., nov, anaerobic bacterium isolated from the Onnuri vent field of Indian Ocean and suggestion of Mogibacteriaceae fam. nov., and proposal of reclassification of ambiguous this family's genus member.</title>
        <authorList>
            <person name="Kim Y.J."/>
            <person name="Yang J.-A."/>
        </authorList>
    </citation>
    <scope>NUCLEOTIDE SEQUENCE</scope>
    <source>
        <strain evidence="3">DSM 2634</strain>
    </source>
</reference>
<name>A0A939IFT0_CLOAM</name>
<dbReference type="EMBL" id="JAFJZZ010000001">
    <property type="protein sequence ID" value="MBN7771850.1"/>
    <property type="molecule type" value="Genomic_DNA"/>
</dbReference>
<dbReference type="AlphaFoldDB" id="A0A939IFT0"/>
<feature type="transmembrane region" description="Helical" evidence="2">
    <location>
        <begin position="34"/>
        <end position="53"/>
    </location>
</feature>
<evidence type="ECO:0000256" key="2">
    <source>
        <dbReference type="SAM" id="Phobius"/>
    </source>
</evidence>